<dbReference type="InterPro" id="IPR019056">
    <property type="entry name" value="Phage_TAC_6"/>
</dbReference>
<sequence length="36" mass="4170">MGLALDTFSWSADQFWQATPHEFWAMIDARVAANKR</sequence>
<dbReference type="EMBL" id="NBBI01000013">
    <property type="protein sequence ID" value="OWK27581.1"/>
    <property type="molecule type" value="Genomic_DNA"/>
</dbReference>
<comment type="caution">
    <text evidence="1">The sequence shown here is derived from an EMBL/GenBank/DDBJ whole genome shotgun (WGS) entry which is preliminary data.</text>
</comment>
<name>A0A245ZD20_9SPHN</name>
<protein>
    <recommendedName>
        <fullName evidence="3">Phage tail assembly chaperone</fullName>
    </recommendedName>
</protein>
<dbReference type="Proteomes" id="UP000197290">
    <property type="component" value="Unassembled WGS sequence"/>
</dbReference>
<proteinExistence type="predicted"/>
<gene>
    <name evidence="1" type="ORF">SPDO_32640</name>
</gene>
<organism evidence="1 2">
    <name type="scientific">Sphingomonas dokdonensis</name>
    <dbReference type="NCBI Taxonomy" id="344880"/>
    <lineage>
        <taxon>Bacteria</taxon>
        <taxon>Pseudomonadati</taxon>
        <taxon>Pseudomonadota</taxon>
        <taxon>Alphaproteobacteria</taxon>
        <taxon>Sphingomonadales</taxon>
        <taxon>Sphingomonadaceae</taxon>
        <taxon>Sphingomonas</taxon>
    </lineage>
</organism>
<reference evidence="1 2" key="1">
    <citation type="submission" date="2017-03" db="EMBL/GenBank/DDBJ databases">
        <title>Genome sequence of Sphingomonas dokdonensis DSM 21029.</title>
        <authorList>
            <person name="Poehlein A."/>
            <person name="Wuebbeler J.H."/>
            <person name="Steinbuechel A."/>
            <person name="Daniel R."/>
        </authorList>
    </citation>
    <scope>NUCLEOTIDE SEQUENCE [LARGE SCALE GENOMIC DNA]</scope>
    <source>
        <strain evidence="1 2">DSM 21029</strain>
    </source>
</reference>
<accession>A0A245ZD20</accession>
<evidence type="ECO:0000313" key="2">
    <source>
        <dbReference type="Proteomes" id="UP000197290"/>
    </source>
</evidence>
<dbReference type="Pfam" id="PF09550">
    <property type="entry name" value="Phage_TAC_6"/>
    <property type="match status" value="1"/>
</dbReference>
<evidence type="ECO:0000313" key="1">
    <source>
        <dbReference type="EMBL" id="OWK27581.1"/>
    </source>
</evidence>
<dbReference type="RefSeq" id="WP_088368565.1">
    <property type="nucleotide sequence ID" value="NZ_NBBI01000013.1"/>
</dbReference>
<dbReference type="AlphaFoldDB" id="A0A245ZD20"/>
<keyword evidence="2" id="KW-1185">Reference proteome</keyword>
<evidence type="ECO:0008006" key="3">
    <source>
        <dbReference type="Google" id="ProtNLM"/>
    </source>
</evidence>
<dbReference type="OrthoDB" id="7582980at2"/>